<dbReference type="EMBL" id="UGTH01000001">
    <property type="protein sequence ID" value="SUB75832.1"/>
    <property type="molecule type" value="Genomic_DNA"/>
</dbReference>
<feature type="transmembrane region" description="Helical" evidence="7">
    <location>
        <begin position="78"/>
        <end position="96"/>
    </location>
</feature>
<keyword evidence="6 7" id="KW-0472">Membrane</keyword>
<organism evidence="8 9">
    <name type="scientific">Peptoniphilus indolicus</name>
    <dbReference type="NCBI Taxonomy" id="33030"/>
    <lineage>
        <taxon>Bacteria</taxon>
        <taxon>Bacillati</taxon>
        <taxon>Bacillota</taxon>
        <taxon>Tissierellia</taxon>
        <taxon>Tissierellales</taxon>
        <taxon>Peptoniphilaceae</taxon>
        <taxon>Peptoniphilus</taxon>
    </lineage>
</organism>
<feature type="transmembrane region" description="Helical" evidence="7">
    <location>
        <begin position="417"/>
        <end position="434"/>
    </location>
</feature>
<feature type="transmembrane region" description="Helical" evidence="7">
    <location>
        <begin position="134"/>
        <end position="153"/>
    </location>
</feature>
<protein>
    <submittedName>
        <fullName evidence="8">Probable adenine permease PurP</fullName>
    </submittedName>
</protein>
<evidence type="ECO:0000313" key="8">
    <source>
        <dbReference type="EMBL" id="SUB75832.1"/>
    </source>
</evidence>
<keyword evidence="3" id="KW-0813">Transport</keyword>
<feature type="transmembrane region" description="Helical" evidence="7">
    <location>
        <begin position="323"/>
        <end position="344"/>
    </location>
</feature>
<dbReference type="InterPro" id="IPR006043">
    <property type="entry name" value="NCS2"/>
</dbReference>
<keyword evidence="4 7" id="KW-0812">Transmembrane</keyword>
<dbReference type="GO" id="GO:0012505">
    <property type="term" value="C:endomembrane system"/>
    <property type="evidence" value="ECO:0007669"/>
    <property type="project" value="UniProtKB-SubCell"/>
</dbReference>
<feature type="transmembrane region" description="Helical" evidence="7">
    <location>
        <begin position="199"/>
        <end position="221"/>
    </location>
</feature>
<evidence type="ECO:0000256" key="6">
    <source>
        <dbReference type="ARBA" id="ARBA00023136"/>
    </source>
</evidence>
<proteinExistence type="inferred from homology"/>
<evidence type="ECO:0000256" key="4">
    <source>
        <dbReference type="ARBA" id="ARBA00022692"/>
    </source>
</evidence>
<comment type="subcellular location">
    <subcellularLocation>
        <location evidence="1">Endomembrane system</location>
        <topology evidence="1">Multi-pass membrane protein</topology>
    </subcellularLocation>
</comment>
<evidence type="ECO:0000256" key="2">
    <source>
        <dbReference type="ARBA" id="ARBA00005697"/>
    </source>
</evidence>
<dbReference type="RefSeq" id="WP_004821180.1">
    <property type="nucleotide sequence ID" value="NZ_UGTH01000001.1"/>
</dbReference>
<dbReference type="GO" id="GO:0005345">
    <property type="term" value="F:purine nucleobase transmembrane transporter activity"/>
    <property type="evidence" value="ECO:0007669"/>
    <property type="project" value="TreeGrafter"/>
</dbReference>
<feature type="transmembrane region" description="Helical" evidence="7">
    <location>
        <begin position="20"/>
        <end position="41"/>
    </location>
</feature>
<accession>A0A379DE50</accession>
<evidence type="ECO:0000256" key="7">
    <source>
        <dbReference type="SAM" id="Phobius"/>
    </source>
</evidence>
<dbReference type="PANTHER" id="PTHR43337:SF1">
    <property type="entry name" value="XANTHINE_URACIL PERMEASE C887.17-RELATED"/>
    <property type="match status" value="1"/>
</dbReference>
<dbReference type="AlphaFoldDB" id="A0A379DE50"/>
<dbReference type="Pfam" id="PF00860">
    <property type="entry name" value="Xan_ur_permease"/>
    <property type="match status" value="1"/>
</dbReference>
<evidence type="ECO:0000256" key="5">
    <source>
        <dbReference type="ARBA" id="ARBA00022989"/>
    </source>
</evidence>
<feature type="transmembrane region" description="Helical" evidence="7">
    <location>
        <begin position="53"/>
        <end position="73"/>
    </location>
</feature>
<sequence length="435" mass="46233">MKKSDFLERVFNLSGRNTSVKTEVFAGITTFMTIAYILAVIPGNLSETGIPRGAVFTATIISTIFATLIAGLYANLPFVFSALLGFDSFFVFSIVFGMGKSWQFALTSVLIAGIILTILTIFKIRITLSNVIPMNLKIAMVVGLGLFVTFIGLKNAGIVEAGGAILKIGDITKPEALLALFGIIVLSAMNYFKIKGSFLITIIGSTVVAVITGITSLPENIVSLPPSFMPTAFKFVGTEEIFTTDMAVCVFVFIFMSIFNNIGTVTGLSIKAGLTDENNEAKDMNKSFLVDSLGTIVAGCLGTSVVGTTLETSAGIEEGGRTGLMAVTSALMFVLALFFSPLFLIVPSAAITPVLVTVGLSMTSAVKAIDFDNITEAIPAFLTFIIIPLTYSIADGIMIGILSYVVLNIITGKFKQISLPMYAMGILSLVKMLFL</sequence>
<feature type="transmembrane region" description="Helical" evidence="7">
    <location>
        <begin position="176"/>
        <end position="192"/>
    </location>
</feature>
<evidence type="ECO:0000313" key="9">
    <source>
        <dbReference type="Proteomes" id="UP000254777"/>
    </source>
</evidence>
<feature type="transmembrane region" description="Helical" evidence="7">
    <location>
        <begin position="102"/>
        <end position="122"/>
    </location>
</feature>
<name>A0A379DE50_9FIRM</name>
<evidence type="ECO:0000256" key="1">
    <source>
        <dbReference type="ARBA" id="ARBA00004127"/>
    </source>
</evidence>
<gene>
    <name evidence="8" type="primary">purP_2</name>
    <name evidence="8" type="ORF">NCTC11088_01636</name>
</gene>
<dbReference type="Proteomes" id="UP000254777">
    <property type="component" value="Unassembled WGS sequence"/>
</dbReference>
<feature type="transmembrane region" description="Helical" evidence="7">
    <location>
        <begin position="241"/>
        <end position="262"/>
    </location>
</feature>
<dbReference type="GO" id="GO:0005886">
    <property type="term" value="C:plasma membrane"/>
    <property type="evidence" value="ECO:0007669"/>
    <property type="project" value="TreeGrafter"/>
</dbReference>
<feature type="transmembrane region" description="Helical" evidence="7">
    <location>
        <begin position="381"/>
        <end position="405"/>
    </location>
</feature>
<dbReference type="PANTHER" id="PTHR43337">
    <property type="entry name" value="XANTHINE/URACIL PERMEASE C887.17-RELATED"/>
    <property type="match status" value="1"/>
</dbReference>
<reference evidence="8 9" key="1">
    <citation type="submission" date="2018-06" db="EMBL/GenBank/DDBJ databases">
        <authorList>
            <consortium name="Pathogen Informatics"/>
            <person name="Doyle S."/>
        </authorList>
    </citation>
    <scope>NUCLEOTIDE SEQUENCE [LARGE SCALE GENOMIC DNA]</scope>
    <source>
        <strain evidence="8 9">NCTC11088</strain>
    </source>
</reference>
<comment type="similarity">
    <text evidence="2">Belongs to the nucleobase:cation symporter-2 (NCS2) (TC 2.A.40) family. Azg-like subfamily.</text>
</comment>
<evidence type="ECO:0000256" key="3">
    <source>
        <dbReference type="ARBA" id="ARBA00022448"/>
    </source>
</evidence>
<dbReference type="InterPro" id="IPR045018">
    <property type="entry name" value="Azg-like"/>
</dbReference>
<keyword evidence="5 7" id="KW-1133">Transmembrane helix</keyword>